<feature type="region of interest" description="Disordered" evidence="2">
    <location>
        <begin position="1008"/>
        <end position="1035"/>
    </location>
</feature>
<name>A0A422PXN4_9TRYP</name>
<comment type="caution">
    <text evidence="3">The sequence shown here is derived from an EMBL/GenBank/DDBJ whole genome shotgun (WGS) entry which is preliminary data.</text>
</comment>
<dbReference type="Proteomes" id="UP000284403">
    <property type="component" value="Unassembled WGS sequence"/>
</dbReference>
<proteinExistence type="predicted"/>
<organism evidence="3 4">
    <name type="scientific">Trypanosoma conorhini</name>
    <dbReference type="NCBI Taxonomy" id="83891"/>
    <lineage>
        <taxon>Eukaryota</taxon>
        <taxon>Discoba</taxon>
        <taxon>Euglenozoa</taxon>
        <taxon>Kinetoplastea</taxon>
        <taxon>Metakinetoplastina</taxon>
        <taxon>Trypanosomatida</taxon>
        <taxon>Trypanosomatidae</taxon>
        <taxon>Trypanosoma</taxon>
    </lineage>
</organism>
<feature type="compositionally biased region" description="Low complexity" evidence="2">
    <location>
        <begin position="610"/>
        <end position="625"/>
    </location>
</feature>
<feature type="coiled-coil region" evidence="1">
    <location>
        <begin position="1106"/>
        <end position="1140"/>
    </location>
</feature>
<accession>A0A422PXN4</accession>
<evidence type="ECO:0000256" key="2">
    <source>
        <dbReference type="SAM" id="MobiDB-lite"/>
    </source>
</evidence>
<feature type="compositionally biased region" description="Polar residues" evidence="2">
    <location>
        <begin position="155"/>
        <end position="164"/>
    </location>
</feature>
<dbReference type="PANTHER" id="PTHR43941">
    <property type="entry name" value="STRUCTURAL MAINTENANCE OF CHROMOSOMES PROTEIN 2"/>
    <property type="match status" value="1"/>
</dbReference>
<dbReference type="GO" id="GO:0000796">
    <property type="term" value="C:condensin complex"/>
    <property type="evidence" value="ECO:0007669"/>
    <property type="project" value="TreeGrafter"/>
</dbReference>
<feature type="region of interest" description="Disordered" evidence="2">
    <location>
        <begin position="1562"/>
        <end position="1593"/>
    </location>
</feature>
<feature type="region of interest" description="Disordered" evidence="2">
    <location>
        <begin position="95"/>
        <end position="164"/>
    </location>
</feature>
<protein>
    <submittedName>
        <fullName evidence="3">Uncharacterized protein</fullName>
    </submittedName>
</protein>
<keyword evidence="1" id="KW-0175">Coiled coil</keyword>
<feature type="compositionally biased region" description="Basic residues" evidence="2">
    <location>
        <begin position="713"/>
        <end position="722"/>
    </location>
</feature>
<dbReference type="GeneID" id="40316780"/>
<feature type="coiled-coil region" evidence="1">
    <location>
        <begin position="1401"/>
        <end position="1522"/>
    </location>
</feature>
<feature type="compositionally biased region" description="Low complexity" evidence="2">
    <location>
        <begin position="729"/>
        <end position="739"/>
    </location>
</feature>
<dbReference type="GO" id="GO:0000785">
    <property type="term" value="C:chromatin"/>
    <property type="evidence" value="ECO:0007669"/>
    <property type="project" value="TreeGrafter"/>
</dbReference>
<evidence type="ECO:0000256" key="1">
    <source>
        <dbReference type="SAM" id="Coils"/>
    </source>
</evidence>
<feature type="region of interest" description="Disordered" evidence="2">
    <location>
        <begin position="591"/>
        <end position="631"/>
    </location>
</feature>
<feature type="compositionally biased region" description="Acidic residues" evidence="2">
    <location>
        <begin position="770"/>
        <end position="788"/>
    </location>
</feature>
<feature type="region of interest" description="Disordered" evidence="2">
    <location>
        <begin position="452"/>
        <end position="491"/>
    </location>
</feature>
<feature type="compositionally biased region" description="Basic and acidic residues" evidence="2">
    <location>
        <begin position="324"/>
        <end position="335"/>
    </location>
</feature>
<dbReference type="RefSeq" id="XP_029229785.1">
    <property type="nucleotide sequence ID" value="XM_029370091.1"/>
</dbReference>
<dbReference type="PANTHER" id="PTHR43941:SF1">
    <property type="entry name" value="STRUCTURAL MAINTENANCE OF CHROMOSOMES PROTEIN 2"/>
    <property type="match status" value="1"/>
</dbReference>
<evidence type="ECO:0000313" key="4">
    <source>
        <dbReference type="Proteomes" id="UP000284403"/>
    </source>
</evidence>
<keyword evidence="4" id="KW-1185">Reference proteome</keyword>
<feature type="region of interest" description="Disordered" evidence="2">
    <location>
        <begin position="681"/>
        <end position="795"/>
    </location>
</feature>
<feature type="compositionally biased region" description="Basic and acidic residues" evidence="2">
    <location>
        <begin position="119"/>
        <end position="133"/>
    </location>
</feature>
<dbReference type="OrthoDB" id="273768at2759"/>
<feature type="compositionally biased region" description="Acidic residues" evidence="2">
    <location>
        <begin position="1018"/>
        <end position="1034"/>
    </location>
</feature>
<feature type="coiled-coil region" evidence="1">
    <location>
        <begin position="1041"/>
        <end position="1068"/>
    </location>
</feature>
<dbReference type="GO" id="GO:0003682">
    <property type="term" value="F:chromatin binding"/>
    <property type="evidence" value="ECO:0007669"/>
    <property type="project" value="TreeGrafter"/>
</dbReference>
<gene>
    <name evidence="3" type="ORF">Tco025E_03169</name>
</gene>
<evidence type="ECO:0000313" key="3">
    <source>
        <dbReference type="EMBL" id="RNF22237.1"/>
    </source>
</evidence>
<reference evidence="3 4" key="1">
    <citation type="journal article" date="2018" name="BMC Genomics">
        <title>Genomic comparison of Trypanosoma conorhini and Trypanosoma rangeli to Trypanosoma cruzi strains of high and low virulence.</title>
        <authorList>
            <person name="Bradwell K.R."/>
            <person name="Koparde V.N."/>
            <person name="Matveyev A.V."/>
            <person name="Serrano M.G."/>
            <person name="Alves J.M."/>
            <person name="Parikh H."/>
            <person name="Huang B."/>
            <person name="Lee V."/>
            <person name="Espinosa-Alvarez O."/>
            <person name="Ortiz P.A."/>
            <person name="Costa-Martins A.G."/>
            <person name="Teixeira M.M."/>
            <person name="Buck G.A."/>
        </authorList>
    </citation>
    <scope>NUCLEOTIDE SEQUENCE [LARGE SCALE GENOMIC DNA]</scope>
    <source>
        <strain evidence="3 4">025E</strain>
    </source>
</reference>
<feature type="coiled-coil region" evidence="1">
    <location>
        <begin position="1249"/>
        <end position="1311"/>
    </location>
</feature>
<dbReference type="GO" id="GO:0007076">
    <property type="term" value="P:mitotic chromosome condensation"/>
    <property type="evidence" value="ECO:0007669"/>
    <property type="project" value="TreeGrafter"/>
</dbReference>
<sequence>MTSAGGEMQATEEAVQRDEAAQAVEVALRRYRSSVRGKLLGEALVESSSVAAAALAEMTQSHARTVAEMNAQIAGLQEQLFAAAAVIEALGGRAAGDDDAHASSSPSVAQRSFALEVDTSSHERGDESARLTEEQQQQQRLSSLGEEATSEAFRTAQSGSRCTGGSTFAEGDSAQSALCAEVLHTRGTLKLQQQQQAAMGTQLKELTALLSRVVKENAAYRQEVQLLRATTVPVEEHRQLLQARDAVEQECQTVKLELQRLKSELETALGAVSLPPLSQEAEVKVEGTGVLDLGRIHEGYRAVLQDPSVSAVPPAAATATATEDVTHDSSGKEQTFHSAHGPTAEASAPAPAWNEEDLQHEGLWKTAIRELEQQAVIAASQLSAAERLREAEGRIEELEAIQAELRTSLQTLEAEDKCVREDCEQLVFRNAVLTQQVASLLVRVERQRRTLERQERRGPSLEEGESVSDSEVLLADEEPLRPNSRRAQRGRVASAVQSLLERRGAVSGAATGAGEGAVSFLDVTLQPAEPLEVEGGVRTGMGVFARSSHRPRRSLALRNLGSPSVEVDVTRVPQLPVTDRLTGVALGRPSHYATVGPAAADRGSGGGSGRSSRNGARSGASADSATRTLCVSGDTEENRQFLELLRADENLDRYSVNSVAELLQRNQELLQQLYAATQRAEAAEQQQRKRDGEESVAADAGSRATSDAEAAQPHRRVNRKRRREETPSEELPSQQQHQQQPEEEEEEVEVESSGGGNSVQRRAFHHHREEEEEYDDAAVGEEEEDGDEDARRLPQVSDDRYLQLQEHMEGHMDAVLRKHRAQLTLTDNGLAASLLRVLELGRRPGDGGSGSGVLCPEGGGTEASASSVAAAAAATAGTTQDAVVASLVRLCTELGVRAANQAVELASARQSEHAEMMQKCWGEAQRVLLRSAADLQAAIAGLPHAAASTVALQSDEPAAAEVGRRGEHDQAQLLHNITSLLRTASLKEHTIQRVLQLAARRQRMVQRACAEPRRAAGGDEEEDEAHDDDDDDDIAGGQQAVRQLQVKLEGVQSQYERLLAAHHEERRQHTTLLDRMWRMEEEAAAAGRSRDEALARMATMMTREEYEATVDALDTAKATIEDLEAQLRHAQETNNQQLGELDRWRQAGVEHERQREADAAIVATQLSEKDRLIAQLVQQNHQIESRNAAQQASIRQLEASATQQRDKLASQYEDERALRERLRRVELALLEQQCTQDLLFSIFPDDRALAENRNLIEAMRGEKERLAETVASLQLSLDKAHRDLASAQLRIHAAEQARQEAELRLHEASLSRANAATATAAPAAAAAGAGATTATATAADTAAVEVELLQRTNATLLAERREWMEREALLREQLTALGRDPVSENARRYGLKATRGFEEQLVEMQERCLALQAQVEEAKGVQETVTQLTGEVASLTAQLAAAQNALATQQASHEALRKELEATVLDMQQKEESHDAVKLTLAEKEELIGSITGAISTLEKEVEKLDERLRASDEERRRLYQDNVKLIENVDALVEDVRKKDAERKAAQAALAQGLASASAAAAASHRWRGRSAGGGSGAGPTSITGSLGRTPT</sequence>
<feature type="coiled-coil region" evidence="1">
    <location>
        <begin position="1180"/>
        <end position="1225"/>
    </location>
</feature>
<feature type="compositionally biased region" description="Acidic residues" evidence="2">
    <location>
        <begin position="741"/>
        <end position="750"/>
    </location>
</feature>
<feature type="coiled-coil region" evidence="1">
    <location>
        <begin position="203"/>
        <end position="271"/>
    </location>
</feature>
<dbReference type="EMBL" id="MKKU01000140">
    <property type="protein sequence ID" value="RNF22237.1"/>
    <property type="molecule type" value="Genomic_DNA"/>
</dbReference>
<feature type="region of interest" description="Disordered" evidence="2">
    <location>
        <begin position="314"/>
        <end position="352"/>
    </location>
</feature>
<feature type="compositionally biased region" description="Polar residues" evidence="2">
    <location>
        <begin position="1582"/>
        <end position="1593"/>
    </location>
</feature>
<dbReference type="GO" id="GO:0000793">
    <property type="term" value="C:condensed chromosome"/>
    <property type="evidence" value="ECO:0007669"/>
    <property type="project" value="TreeGrafter"/>
</dbReference>